<sequence length="172" mass="18864">MVSAQIGARIRMQPKKLQAECLGSGDPKNSVLSMMYKDDQLVGQAFATKWTAGSETVGWITQLVVDANHRQRISAVNLSYIRENAPKALQSSTVKYLRNAQLRGALFESEVEDGAVSLADTTFYVDHGEPDEVLSSYTEQKKWCLGSLRKGHEFLLILPAVSPGSASSMRSV</sequence>
<protein>
    <submittedName>
        <fullName evidence="1">Uncharacterized protein</fullName>
    </submittedName>
</protein>
<proteinExistence type="predicted"/>
<reference evidence="1" key="1">
    <citation type="submission" date="2019-10" db="EMBL/GenBank/DDBJ databases">
        <authorList>
            <person name="Nor Muhammad N."/>
        </authorList>
    </citation>
    <scope>NUCLEOTIDE SEQUENCE</scope>
</reference>
<accession>A0A5K1K5J7</accession>
<evidence type="ECO:0000313" key="1">
    <source>
        <dbReference type="EMBL" id="VWP00872.1"/>
    </source>
</evidence>
<dbReference type="EMBL" id="LR728895">
    <property type="protein sequence ID" value="VWP00872.1"/>
    <property type="molecule type" value="Genomic_DNA"/>
</dbReference>
<gene>
    <name evidence="1" type="primary">I1RCM6</name>
</gene>
<dbReference type="AlphaFoldDB" id="A0A5K1K5J7"/>
<organism evidence="1">
    <name type="scientific">Ganoderma boninense</name>
    <dbReference type="NCBI Taxonomy" id="34458"/>
    <lineage>
        <taxon>Eukaryota</taxon>
        <taxon>Fungi</taxon>
        <taxon>Dikarya</taxon>
        <taxon>Basidiomycota</taxon>
        <taxon>Agaricomycotina</taxon>
        <taxon>Agaricomycetes</taxon>
        <taxon>Polyporales</taxon>
        <taxon>Polyporaceae</taxon>
        <taxon>Ganoderma</taxon>
    </lineage>
</organism>
<name>A0A5K1K5J7_9APHY</name>